<gene>
    <name evidence="1" type="ORF">CCAP1982_LOCUS8590</name>
</gene>
<dbReference type="EMBL" id="CAJHJT010000012">
    <property type="protein sequence ID" value="CAD7000092.1"/>
    <property type="molecule type" value="Genomic_DNA"/>
</dbReference>
<dbReference type="InterPro" id="IPR037448">
    <property type="entry name" value="Zig-8"/>
</dbReference>
<dbReference type="GO" id="GO:0032589">
    <property type="term" value="C:neuron projection membrane"/>
    <property type="evidence" value="ECO:0007669"/>
    <property type="project" value="TreeGrafter"/>
</dbReference>
<reference evidence="1" key="1">
    <citation type="submission" date="2020-11" db="EMBL/GenBank/DDBJ databases">
        <authorList>
            <person name="Whitehead M."/>
        </authorList>
    </citation>
    <scope>NUCLEOTIDE SEQUENCE</scope>
    <source>
        <strain evidence="1">EGII</strain>
    </source>
</reference>
<sequence length="97" mass="10930">MGSQLGDTMKSRLRISNAQTRDTGNYTCQPTTASSASVMVHVINDDDRQTLILTPSRTKAQPRVRYCVSFFINLNKKNPNSLNSVKCLVRIMLPWLN</sequence>
<evidence type="ECO:0000313" key="1">
    <source>
        <dbReference type="EMBL" id="CAD7000092.1"/>
    </source>
</evidence>
<dbReference type="PANTHER" id="PTHR23279:SF4">
    <property type="entry name" value="DEFECTIVE PROBOSCIS EXTENSION RESPONSE 2, ISOFORM F-RELATED"/>
    <property type="match status" value="1"/>
</dbReference>
<protein>
    <submittedName>
        <fullName evidence="1">(Mediterranean fruit fly) hypothetical protein</fullName>
    </submittedName>
</protein>
<dbReference type="InterPro" id="IPR013783">
    <property type="entry name" value="Ig-like_fold"/>
</dbReference>
<dbReference type="PANTHER" id="PTHR23279">
    <property type="entry name" value="DEFECTIVE PROBOSCIS EXTENSION RESPONSE DPR -RELATED"/>
    <property type="match status" value="1"/>
</dbReference>
<keyword evidence="2" id="KW-1185">Reference proteome</keyword>
<name>A0A811ULM8_CERCA</name>
<dbReference type="AlphaFoldDB" id="A0A811ULM8"/>
<organism evidence="1 2">
    <name type="scientific">Ceratitis capitata</name>
    <name type="common">Mediterranean fruit fly</name>
    <name type="synonym">Tephritis capitata</name>
    <dbReference type="NCBI Taxonomy" id="7213"/>
    <lineage>
        <taxon>Eukaryota</taxon>
        <taxon>Metazoa</taxon>
        <taxon>Ecdysozoa</taxon>
        <taxon>Arthropoda</taxon>
        <taxon>Hexapoda</taxon>
        <taxon>Insecta</taxon>
        <taxon>Pterygota</taxon>
        <taxon>Neoptera</taxon>
        <taxon>Endopterygota</taxon>
        <taxon>Diptera</taxon>
        <taxon>Brachycera</taxon>
        <taxon>Muscomorpha</taxon>
        <taxon>Tephritoidea</taxon>
        <taxon>Tephritidae</taxon>
        <taxon>Ceratitis</taxon>
        <taxon>Ceratitis</taxon>
    </lineage>
</organism>
<accession>A0A811ULM8</accession>
<dbReference type="Gene3D" id="2.60.40.10">
    <property type="entry name" value="Immunoglobulins"/>
    <property type="match status" value="1"/>
</dbReference>
<evidence type="ECO:0000313" key="2">
    <source>
        <dbReference type="Proteomes" id="UP000606786"/>
    </source>
</evidence>
<dbReference type="SUPFAM" id="SSF48726">
    <property type="entry name" value="Immunoglobulin"/>
    <property type="match status" value="1"/>
</dbReference>
<dbReference type="InterPro" id="IPR036179">
    <property type="entry name" value="Ig-like_dom_sf"/>
</dbReference>
<proteinExistence type="predicted"/>
<dbReference type="GO" id="GO:0050808">
    <property type="term" value="P:synapse organization"/>
    <property type="evidence" value="ECO:0007669"/>
    <property type="project" value="TreeGrafter"/>
</dbReference>
<dbReference type="Proteomes" id="UP000606786">
    <property type="component" value="Unassembled WGS sequence"/>
</dbReference>
<comment type="caution">
    <text evidence="1">The sequence shown here is derived from an EMBL/GenBank/DDBJ whole genome shotgun (WGS) entry which is preliminary data.</text>
</comment>